<evidence type="ECO:0000313" key="1">
    <source>
        <dbReference type="EMBL" id="VAW10391.1"/>
    </source>
</evidence>
<organism evidence="1">
    <name type="scientific">hydrothermal vent metagenome</name>
    <dbReference type="NCBI Taxonomy" id="652676"/>
    <lineage>
        <taxon>unclassified sequences</taxon>
        <taxon>metagenomes</taxon>
        <taxon>ecological metagenomes</taxon>
    </lineage>
</organism>
<name>A0A3B0SVH6_9ZZZZ</name>
<reference evidence="1" key="1">
    <citation type="submission" date="2018-06" db="EMBL/GenBank/DDBJ databases">
        <authorList>
            <person name="Zhirakovskaya E."/>
        </authorList>
    </citation>
    <scope>NUCLEOTIDE SEQUENCE</scope>
</reference>
<protein>
    <submittedName>
        <fullName evidence="1">Uncharacterized protein</fullName>
    </submittedName>
</protein>
<accession>A0A3B0SVH6</accession>
<gene>
    <name evidence="1" type="ORF">MNBD_BACTEROID03-2475</name>
</gene>
<feature type="non-terminal residue" evidence="1">
    <location>
        <position position="52"/>
    </location>
</feature>
<sequence>MEILTKTDVPQIFYDKKLKLGIYLDKKSNLLWSYQGNQRLPLSELPWNYQKF</sequence>
<dbReference type="EMBL" id="UOEL01000020">
    <property type="protein sequence ID" value="VAW10391.1"/>
    <property type="molecule type" value="Genomic_DNA"/>
</dbReference>
<proteinExistence type="predicted"/>
<dbReference type="AlphaFoldDB" id="A0A3B0SVH6"/>